<dbReference type="HOGENOM" id="CLU_138350_1_0_6"/>
<reference evidence="2 3" key="1">
    <citation type="submission" date="2006-02" db="EMBL/GenBank/DDBJ databases">
        <authorList>
            <person name="Moran M.A."/>
            <person name="Kjelleberg S."/>
            <person name="Egan S."/>
            <person name="Saunders N."/>
            <person name="Thomas T."/>
            <person name="Ferriera S."/>
            <person name="Johnson J."/>
            <person name="Kravitz S."/>
            <person name="Halpern A."/>
            <person name="Remington K."/>
            <person name="Beeson K."/>
            <person name="Tran B."/>
            <person name="Rogers Y.-H."/>
            <person name="Friedman R."/>
            <person name="Venter J.C."/>
        </authorList>
    </citation>
    <scope>NUCLEOTIDE SEQUENCE [LARGE SCALE GENOMIC DNA]</scope>
    <source>
        <strain evidence="2 3">D2</strain>
    </source>
</reference>
<dbReference type="AlphaFoldDB" id="A4C9I6"/>
<feature type="transmembrane region" description="Helical" evidence="1">
    <location>
        <begin position="106"/>
        <end position="124"/>
    </location>
</feature>
<proteinExistence type="predicted"/>
<feature type="transmembrane region" description="Helical" evidence="1">
    <location>
        <begin position="76"/>
        <end position="94"/>
    </location>
</feature>
<protein>
    <submittedName>
        <fullName evidence="2">Uncharacterized protein</fullName>
    </submittedName>
</protein>
<keyword evidence="1" id="KW-1133">Transmembrane helix</keyword>
<dbReference type="EMBL" id="AAOH01000004">
    <property type="protein sequence ID" value="EAR28044.1"/>
    <property type="molecule type" value="Genomic_DNA"/>
</dbReference>
<dbReference type="STRING" id="87626.PTD2_19552"/>
<sequence length="126" mass="14478">MIAKTSNSKEVDNLVERRKHSDLFNKILMGLNIACWLTFLAALVMFHYARPEIEYGIIRYFNLSVREGWLHTPKEVLIALLYVCAGLSLLTIVLNRFRARRQSDSLKVNLITLLIISLSFLLVVSL</sequence>
<dbReference type="OrthoDB" id="6240672at2"/>
<keyword evidence="3" id="KW-1185">Reference proteome</keyword>
<dbReference type="RefSeq" id="WP_009839876.1">
    <property type="nucleotide sequence ID" value="NZ_CH959301.1"/>
</dbReference>
<feature type="transmembrane region" description="Helical" evidence="1">
    <location>
        <begin position="27"/>
        <end position="49"/>
    </location>
</feature>
<evidence type="ECO:0000313" key="3">
    <source>
        <dbReference type="Proteomes" id="UP000006201"/>
    </source>
</evidence>
<accession>A4C9I6</accession>
<gene>
    <name evidence="2" type="ORF">PTD2_19552</name>
</gene>
<organism evidence="2 3">
    <name type="scientific">Pseudoalteromonas tunicata D2</name>
    <dbReference type="NCBI Taxonomy" id="87626"/>
    <lineage>
        <taxon>Bacteria</taxon>
        <taxon>Pseudomonadati</taxon>
        <taxon>Pseudomonadota</taxon>
        <taxon>Gammaproteobacteria</taxon>
        <taxon>Alteromonadales</taxon>
        <taxon>Pseudoalteromonadaceae</taxon>
        <taxon>Pseudoalteromonas</taxon>
    </lineage>
</organism>
<name>A4C9I6_9GAMM</name>
<dbReference type="Proteomes" id="UP000006201">
    <property type="component" value="Unassembled WGS sequence"/>
</dbReference>
<evidence type="ECO:0000313" key="2">
    <source>
        <dbReference type="EMBL" id="EAR28044.1"/>
    </source>
</evidence>
<comment type="caution">
    <text evidence="2">The sequence shown here is derived from an EMBL/GenBank/DDBJ whole genome shotgun (WGS) entry which is preliminary data.</text>
</comment>
<evidence type="ECO:0000256" key="1">
    <source>
        <dbReference type="SAM" id="Phobius"/>
    </source>
</evidence>
<keyword evidence="1" id="KW-0812">Transmembrane</keyword>
<dbReference type="eggNOG" id="ENOG50332DZ">
    <property type="taxonomic scope" value="Bacteria"/>
</dbReference>
<keyword evidence="1" id="KW-0472">Membrane</keyword>